<proteinExistence type="predicted"/>
<dbReference type="Proteomes" id="UP000001549">
    <property type="component" value="Chromosome"/>
</dbReference>
<protein>
    <recommendedName>
        <fullName evidence="4">Polyketide cyclase/dehydrase</fullName>
    </recommendedName>
</protein>
<evidence type="ECO:0000313" key="2">
    <source>
        <dbReference type="EMBL" id="AEH10467.1"/>
    </source>
</evidence>
<accession>F8AYF9</accession>
<reference evidence="2 3" key="1">
    <citation type="submission" date="2011-05" db="EMBL/GenBank/DDBJ databases">
        <title>Complete sequence of chromosome of Frankia symbiont of Datisca glomerata.</title>
        <authorList>
            <consortium name="US DOE Joint Genome Institute"/>
            <person name="Lucas S."/>
            <person name="Han J."/>
            <person name="Lapidus A."/>
            <person name="Cheng J.-F."/>
            <person name="Goodwin L."/>
            <person name="Pitluck S."/>
            <person name="Peters L."/>
            <person name="Mikhailova N."/>
            <person name="Chertkov O."/>
            <person name="Teshima H."/>
            <person name="Han C."/>
            <person name="Tapia R."/>
            <person name="Land M."/>
            <person name="Hauser L."/>
            <person name="Kyrpides N."/>
            <person name="Ivanova N."/>
            <person name="Pagani I."/>
            <person name="Berry A."/>
            <person name="Pawlowski K."/>
            <person name="Persson T."/>
            <person name="Vanden Heuvel B."/>
            <person name="Benson D."/>
            <person name="Woyke T."/>
        </authorList>
    </citation>
    <scope>NUCLEOTIDE SEQUENCE [LARGE SCALE GENOMIC DNA]</scope>
    <source>
        <strain evidence="3">4085684</strain>
    </source>
</reference>
<name>F8AYF9_9ACTN</name>
<dbReference type="STRING" id="656024.FsymDg_3158"/>
<evidence type="ECO:0000313" key="3">
    <source>
        <dbReference type="Proteomes" id="UP000001549"/>
    </source>
</evidence>
<dbReference type="HOGENOM" id="CLU_1169294_0_0_11"/>
<feature type="compositionally biased region" description="Pro residues" evidence="1">
    <location>
        <begin position="154"/>
        <end position="165"/>
    </location>
</feature>
<feature type="region of interest" description="Disordered" evidence="1">
    <location>
        <begin position="134"/>
        <end position="237"/>
    </location>
</feature>
<dbReference type="KEGG" id="fsy:FsymDg_3158"/>
<dbReference type="AlphaFoldDB" id="F8AYF9"/>
<dbReference type="EMBL" id="CP002801">
    <property type="protein sequence ID" value="AEH10467.1"/>
    <property type="molecule type" value="Genomic_DNA"/>
</dbReference>
<dbReference type="eggNOG" id="COG2867">
    <property type="taxonomic scope" value="Bacteria"/>
</dbReference>
<evidence type="ECO:0000256" key="1">
    <source>
        <dbReference type="SAM" id="MobiDB-lite"/>
    </source>
</evidence>
<keyword evidence="3" id="KW-1185">Reference proteome</keyword>
<sequence>MIPDVSPSPVQIDLVDEVFLAVDPAVASAAVHDPAWWRVLWPDLELTVFQDRGAEGLRFTVTGALVGTSEIWLEPWGDGVVAHVFLRADVTRRGRPAEVRRLRPRAAARWAQHRSLHTKRQLNVLKDVLEAGRAPGEPAAAPPPQPAASTGPAPAGPAPAGPAPAGPAVGPVEPTGRPERFAEPAVRSAEPAESVAPTAELVESAEPVMRAVKPAEPVGPAVPRAPSADSPGRPVHR</sequence>
<evidence type="ECO:0008006" key="4">
    <source>
        <dbReference type="Google" id="ProtNLM"/>
    </source>
</evidence>
<organism evidence="2 3">
    <name type="scientific">Candidatus Protofrankia datiscae</name>
    <dbReference type="NCBI Taxonomy" id="2716812"/>
    <lineage>
        <taxon>Bacteria</taxon>
        <taxon>Bacillati</taxon>
        <taxon>Actinomycetota</taxon>
        <taxon>Actinomycetes</taxon>
        <taxon>Frankiales</taxon>
        <taxon>Frankiaceae</taxon>
        <taxon>Protofrankia</taxon>
    </lineage>
</organism>
<gene>
    <name evidence="2" type="ordered locus">FsymDg_3158</name>
</gene>